<accession>A0ACC7LFE9</accession>
<proteinExistence type="predicted"/>
<gene>
    <name evidence="1" type="ORF">ACEZ3G_01575</name>
</gene>
<dbReference type="EC" id="3.-.-.-" evidence="1"/>
<protein>
    <submittedName>
        <fullName evidence="1">Serine hydrolase domain-containing protein</fullName>
        <ecNumber evidence="1">3.-.-.-</ecNumber>
    </submittedName>
</protein>
<reference evidence="1" key="1">
    <citation type="submission" date="2024-09" db="EMBL/GenBank/DDBJ databases">
        <authorList>
            <person name="Liu J."/>
        </authorList>
    </citation>
    <scope>NUCLEOTIDE SEQUENCE</scope>
    <source>
        <strain evidence="1">NBU2967</strain>
    </source>
</reference>
<name>A0ACC7LFE9_9FLAO</name>
<keyword evidence="1" id="KW-0378">Hydrolase</keyword>
<dbReference type="EMBL" id="JBHFPV010000001">
    <property type="protein sequence ID" value="MFH6602149.1"/>
    <property type="molecule type" value="Genomic_DNA"/>
</dbReference>
<organism evidence="1 2">
    <name type="scientific">Meishania litoralis</name>
    <dbReference type="NCBI Taxonomy" id="3434685"/>
    <lineage>
        <taxon>Bacteria</taxon>
        <taxon>Pseudomonadati</taxon>
        <taxon>Bacteroidota</taxon>
        <taxon>Flavobacteriia</taxon>
        <taxon>Flavobacteriales</taxon>
        <taxon>Flavobacteriaceae</taxon>
        <taxon>Meishania</taxon>
    </lineage>
</organism>
<comment type="caution">
    <text evidence="1">The sequence shown here is derived from an EMBL/GenBank/DDBJ whole genome shotgun (WGS) entry which is preliminary data.</text>
</comment>
<sequence>MKNRVFLFLFAFLFVACNASDDGPFIKVDPGVEIGTDPKEHNPDSQNGNDNTETSSELLEDITAGFQQLMTIYGFQGAQVAITRNNRLVYLKSFGKADIDANVDVDQNSLFRIAGVSKPITLTAISKLVGEGTIELDDLVFGEGSLLGTKYGSLPYESDELAITLAHLIEHKGGFSDIPYDVMFDDVSLTHADLISKVLNERSLSRRPGTEYEYSNFGYSLLGRIIEEVTGKSYAAYVKEAILTPMGITSMQIGNNVKEEALEHEVTYYADYDSPYTMNVNRMDSHGGWIASAKDLALFAMKSDTENSVPDILEPGERLDYLETGNWNHNGALPGTLSVLQVSYPTSYVVLLNNSAPDFQQIIQAIRDFMREKTQNRAEWPNIDILDNQ</sequence>
<keyword evidence="2" id="KW-1185">Reference proteome</keyword>
<evidence type="ECO:0000313" key="1">
    <source>
        <dbReference type="EMBL" id="MFH6602149.1"/>
    </source>
</evidence>
<evidence type="ECO:0000313" key="2">
    <source>
        <dbReference type="Proteomes" id="UP001595191"/>
    </source>
</evidence>
<dbReference type="Proteomes" id="UP001595191">
    <property type="component" value="Unassembled WGS sequence"/>
</dbReference>